<protein>
    <submittedName>
        <fullName evidence="1">Uncharacterized protein</fullName>
    </submittedName>
</protein>
<dbReference type="Proteomes" id="UP001054252">
    <property type="component" value="Unassembled WGS sequence"/>
</dbReference>
<dbReference type="AlphaFoldDB" id="A0AAV5JGC1"/>
<dbReference type="EMBL" id="BPVZ01000032">
    <property type="protein sequence ID" value="GKV10562.1"/>
    <property type="molecule type" value="Genomic_DNA"/>
</dbReference>
<evidence type="ECO:0000313" key="2">
    <source>
        <dbReference type="Proteomes" id="UP001054252"/>
    </source>
</evidence>
<sequence length="135" mass="14764">MNRGAKSAKSVGEECGSHVEIPTENQEFVVTVVVAENWEVLRISSLHFGYPARPRGTSREGFACVQNYCGARAEGTSLNPTELVVLPLNRGSWMSRATPDVRDCASRAAMECTTSDWQHASSHDLCQPTYLSDTS</sequence>
<organism evidence="1 2">
    <name type="scientific">Rubroshorea leprosula</name>
    <dbReference type="NCBI Taxonomy" id="152421"/>
    <lineage>
        <taxon>Eukaryota</taxon>
        <taxon>Viridiplantae</taxon>
        <taxon>Streptophyta</taxon>
        <taxon>Embryophyta</taxon>
        <taxon>Tracheophyta</taxon>
        <taxon>Spermatophyta</taxon>
        <taxon>Magnoliopsida</taxon>
        <taxon>eudicotyledons</taxon>
        <taxon>Gunneridae</taxon>
        <taxon>Pentapetalae</taxon>
        <taxon>rosids</taxon>
        <taxon>malvids</taxon>
        <taxon>Malvales</taxon>
        <taxon>Dipterocarpaceae</taxon>
        <taxon>Rubroshorea</taxon>
    </lineage>
</organism>
<gene>
    <name evidence="1" type="ORF">SLEP1_g21906</name>
</gene>
<evidence type="ECO:0000313" key="1">
    <source>
        <dbReference type="EMBL" id="GKV10562.1"/>
    </source>
</evidence>
<name>A0AAV5JGC1_9ROSI</name>
<keyword evidence="2" id="KW-1185">Reference proteome</keyword>
<proteinExistence type="predicted"/>
<comment type="caution">
    <text evidence="1">The sequence shown here is derived from an EMBL/GenBank/DDBJ whole genome shotgun (WGS) entry which is preliminary data.</text>
</comment>
<reference evidence="1 2" key="1">
    <citation type="journal article" date="2021" name="Commun. Biol.">
        <title>The genome of Shorea leprosula (Dipterocarpaceae) highlights the ecological relevance of drought in aseasonal tropical rainforests.</title>
        <authorList>
            <person name="Ng K.K.S."/>
            <person name="Kobayashi M.J."/>
            <person name="Fawcett J.A."/>
            <person name="Hatakeyama M."/>
            <person name="Paape T."/>
            <person name="Ng C.H."/>
            <person name="Ang C.C."/>
            <person name="Tnah L.H."/>
            <person name="Lee C.T."/>
            <person name="Nishiyama T."/>
            <person name="Sese J."/>
            <person name="O'Brien M.J."/>
            <person name="Copetti D."/>
            <person name="Mohd Noor M.I."/>
            <person name="Ong R.C."/>
            <person name="Putra M."/>
            <person name="Sireger I.Z."/>
            <person name="Indrioko S."/>
            <person name="Kosugi Y."/>
            <person name="Izuno A."/>
            <person name="Isagi Y."/>
            <person name="Lee S.L."/>
            <person name="Shimizu K.K."/>
        </authorList>
    </citation>
    <scope>NUCLEOTIDE SEQUENCE [LARGE SCALE GENOMIC DNA]</scope>
    <source>
        <strain evidence="1">214</strain>
    </source>
</reference>
<accession>A0AAV5JGC1</accession>